<protein>
    <submittedName>
        <fullName evidence="4">Helix-turn-helix domain-containing protein</fullName>
    </submittedName>
</protein>
<dbReference type="EMBL" id="CP157965">
    <property type="protein sequence ID" value="XBT98133.1"/>
    <property type="molecule type" value="Genomic_DNA"/>
</dbReference>
<dbReference type="InterPro" id="IPR011006">
    <property type="entry name" value="CheY-like_superfamily"/>
</dbReference>
<name>A0AAU7S6P3_9HYPH</name>
<sequence>MVTRETIDQQANTHEARNQPADDEGTLAAQCIAALLLRHGIPKYRHAVTVSEVLGLSYSAGNRRLTMNASWSLEELKRVAEHFNETLPELVSLAKADSMVDATAVMNNHIIACKIRLGGPVAQAAVGTLIAIEVEGAWRVIPADGKSVSHALAVTRMVAEPVTPSRRVAVLDDHDDTAQSIARHIQIAGFEAVTFSRLKNLEDTDYDAYVLDWIIEADSRRQTAFELIQNIRARNAFCPIFVLTGQIANGGADEQHIASAMTTYNLKYFQKPLSIPILISALNSSFKAA</sequence>
<geneLocation type="plasmid" evidence="4">
    <name>unnamed5</name>
</geneLocation>
<dbReference type="AlphaFoldDB" id="A0AAU7S6P3"/>
<gene>
    <name evidence="4" type="ORF">ABM479_35410</name>
</gene>
<keyword evidence="4" id="KW-0614">Plasmid</keyword>
<organism evidence="4">
    <name type="scientific">Rhizobium sp. ZPR3</name>
    <dbReference type="NCBI Taxonomy" id="3158967"/>
    <lineage>
        <taxon>Bacteria</taxon>
        <taxon>Pseudomonadati</taxon>
        <taxon>Pseudomonadota</taxon>
        <taxon>Alphaproteobacteria</taxon>
        <taxon>Hyphomicrobiales</taxon>
        <taxon>Rhizobiaceae</taxon>
        <taxon>Rhizobium/Agrobacterium group</taxon>
        <taxon>Rhizobium</taxon>
    </lineage>
</organism>
<proteinExistence type="predicted"/>
<dbReference type="Pfam" id="PF08667">
    <property type="entry name" value="BetR"/>
    <property type="match status" value="1"/>
</dbReference>
<dbReference type="RefSeq" id="WP_349963426.1">
    <property type="nucleotide sequence ID" value="NZ_CP157965.1"/>
</dbReference>
<accession>A0AAU7S6P3</accession>
<feature type="region of interest" description="Disordered" evidence="2">
    <location>
        <begin position="1"/>
        <end position="22"/>
    </location>
</feature>
<feature type="modified residue" description="4-aspartylphosphate" evidence="1">
    <location>
        <position position="212"/>
    </location>
</feature>
<evidence type="ECO:0000256" key="2">
    <source>
        <dbReference type="SAM" id="MobiDB-lite"/>
    </source>
</evidence>
<evidence type="ECO:0000313" key="4">
    <source>
        <dbReference type="EMBL" id="XBT98133.1"/>
    </source>
</evidence>
<dbReference type="PROSITE" id="PS50110">
    <property type="entry name" value="RESPONSE_REGULATORY"/>
    <property type="match status" value="1"/>
</dbReference>
<dbReference type="Gene3D" id="3.40.50.2300">
    <property type="match status" value="1"/>
</dbReference>
<dbReference type="InterPro" id="IPR013975">
    <property type="entry name" value="Tscrpt_reg_BetR_N"/>
</dbReference>
<evidence type="ECO:0000256" key="1">
    <source>
        <dbReference type="PROSITE-ProRule" id="PRU00169"/>
    </source>
</evidence>
<dbReference type="InterPro" id="IPR001789">
    <property type="entry name" value="Sig_transdc_resp-reg_receiver"/>
</dbReference>
<evidence type="ECO:0000259" key="3">
    <source>
        <dbReference type="PROSITE" id="PS50110"/>
    </source>
</evidence>
<dbReference type="GO" id="GO:0000160">
    <property type="term" value="P:phosphorelay signal transduction system"/>
    <property type="evidence" value="ECO:0007669"/>
    <property type="project" value="InterPro"/>
</dbReference>
<dbReference type="SUPFAM" id="SSF52172">
    <property type="entry name" value="CheY-like"/>
    <property type="match status" value="1"/>
</dbReference>
<feature type="domain" description="Response regulatory" evidence="3">
    <location>
        <begin position="167"/>
        <end position="289"/>
    </location>
</feature>
<keyword evidence="1" id="KW-0597">Phosphoprotein</keyword>
<reference evidence="4" key="1">
    <citation type="submission" date="2024-06" db="EMBL/GenBank/DDBJ databases">
        <authorList>
            <person name="Li T."/>
            <person name="Gao R."/>
        </authorList>
    </citation>
    <scope>NUCLEOTIDE SEQUENCE</scope>
    <source>
        <strain evidence="4">ZPR3</strain>
        <plasmid evidence="4">unnamed5</plasmid>
    </source>
</reference>